<evidence type="ECO:0000313" key="1">
    <source>
        <dbReference type="EMBL" id="KAJ1162526.1"/>
    </source>
</evidence>
<keyword evidence="2" id="KW-1185">Reference proteome</keyword>
<organism evidence="1 2">
    <name type="scientific">Pleurodeles waltl</name>
    <name type="common">Iberian ribbed newt</name>
    <dbReference type="NCBI Taxonomy" id="8319"/>
    <lineage>
        <taxon>Eukaryota</taxon>
        <taxon>Metazoa</taxon>
        <taxon>Chordata</taxon>
        <taxon>Craniata</taxon>
        <taxon>Vertebrata</taxon>
        <taxon>Euteleostomi</taxon>
        <taxon>Amphibia</taxon>
        <taxon>Batrachia</taxon>
        <taxon>Caudata</taxon>
        <taxon>Salamandroidea</taxon>
        <taxon>Salamandridae</taxon>
        <taxon>Pleurodelinae</taxon>
        <taxon>Pleurodeles</taxon>
    </lineage>
</organism>
<name>A0AAV7SCI3_PLEWA</name>
<reference evidence="1" key="1">
    <citation type="journal article" date="2022" name="bioRxiv">
        <title>Sequencing and chromosome-scale assembly of the giantPleurodeles waltlgenome.</title>
        <authorList>
            <person name="Brown T."/>
            <person name="Elewa A."/>
            <person name="Iarovenko S."/>
            <person name="Subramanian E."/>
            <person name="Araus A.J."/>
            <person name="Petzold A."/>
            <person name="Susuki M."/>
            <person name="Suzuki K.-i.T."/>
            <person name="Hayashi T."/>
            <person name="Toyoda A."/>
            <person name="Oliveira C."/>
            <person name="Osipova E."/>
            <person name="Leigh N.D."/>
            <person name="Simon A."/>
            <person name="Yun M.H."/>
        </authorList>
    </citation>
    <scope>NUCLEOTIDE SEQUENCE</scope>
    <source>
        <strain evidence="1">20211129_DDA</strain>
        <tissue evidence="1">Liver</tissue>
    </source>
</reference>
<sequence length="98" mass="10471">MAESRGQSRPGLKRSRSVVVLADHGALLRKAPTDHALARSSVGAERESQRRHKHRLECGCRSGVFVKGIALAARAPRYAAAAGQSWHVGPPPLSPVLC</sequence>
<protein>
    <submittedName>
        <fullName evidence="1">Uncharacterized protein</fullName>
    </submittedName>
</protein>
<dbReference type="AlphaFoldDB" id="A0AAV7SCI3"/>
<dbReference type="Proteomes" id="UP001066276">
    <property type="component" value="Chromosome 4_2"/>
</dbReference>
<gene>
    <name evidence="1" type="ORF">NDU88_002994</name>
</gene>
<proteinExistence type="predicted"/>
<dbReference type="EMBL" id="JANPWB010000008">
    <property type="protein sequence ID" value="KAJ1162526.1"/>
    <property type="molecule type" value="Genomic_DNA"/>
</dbReference>
<comment type="caution">
    <text evidence="1">The sequence shown here is derived from an EMBL/GenBank/DDBJ whole genome shotgun (WGS) entry which is preliminary data.</text>
</comment>
<accession>A0AAV7SCI3</accession>
<evidence type="ECO:0000313" key="2">
    <source>
        <dbReference type="Proteomes" id="UP001066276"/>
    </source>
</evidence>